<reference evidence="1" key="2">
    <citation type="submission" date="2020-02" db="EMBL/GenBank/DDBJ databases">
        <authorList>
            <person name="Gilchrist C.L.M."/>
            <person name="Chooi Y.-H."/>
        </authorList>
    </citation>
    <scope>NUCLEOTIDE SEQUENCE</scope>
    <source>
        <strain evidence="1">MST-FP2251</strain>
    </source>
</reference>
<evidence type="ECO:0000313" key="2">
    <source>
        <dbReference type="Proteomes" id="UP001194746"/>
    </source>
</evidence>
<name>A0AAD4CJ28_ASPNN</name>
<accession>A0AAD4CJ28</accession>
<dbReference type="EMBL" id="VCAU01000065">
    <property type="protein sequence ID" value="KAF9887197.1"/>
    <property type="molecule type" value="Genomic_DNA"/>
</dbReference>
<reference evidence="1" key="1">
    <citation type="journal article" date="2019" name="Beilstein J. Org. Chem.">
        <title>Nanangenines: drimane sesquiterpenoids as the dominant metabolite cohort of a novel Australian fungus, Aspergillus nanangensis.</title>
        <authorList>
            <person name="Lacey H.J."/>
            <person name="Gilchrist C.L.M."/>
            <person name="Crombie A."/>
            <person name="Kalaitzis J.A."/>
            <person name="Vuong D."/>
            <person name="Rutledge P.J."/>
            <person name="Turner P."/>
            <person name="Pitt J.I."/>
            <person name="Lacey E."/>
            <person name="Chooi Y.H."/>
            <person name="Piggott A.M."/>
        </authorList>
    </citation>
    <scope>NUCLEOTIDE SEQUENCE</scope>
    <source>
        <strain evidence="1">MST-FP2251</strain>
    </source>
</reference>
<evidence type="ECO:0000313" key="1">
    <source>
        <dbReference type="EMBL" id="KAF9887197.1"/>
    </source>
</evidence>
<gene>
    <name evidence="1" type="ORF">FE257_010451</name>
</gene>
<dbReference type="AlphaFoldDB" id="A0AAD4CJ28"/>
<dbReference type="Proteomes" id="UP001194746">
    <property type="component" value="Unassembled WGS sequence"/>
</dbReference>
<protein>
    <submittedName>
        <fullName evidence="1">Uncharacterized protein</fullName>
    </submittedName>
</protein>
<comment type="caution">
    <text evidence="1">The sequence shown here is derived from an EMBL/GenBank/DDBJ whole genome shotgun (WGS) entry which is preliminary data.</text>
</comment>
<sequence length="131" mass="14651">MNGYIYQIELSRQALKMTGYDIMKGLPSDCPVIDYTSVRAVKREVERVYNTLIENQESGNQFVVVRNMPEVVRLAIEKNRSLLGHNFRLGTQGTAQGTTVVIKVIPPSCERLLATFSDMITSKVNGVNQGE</sequence>
<organism evidence="1 2">
    <name type="scientific">Aspergillus nanangensis</name>
    <dbReference type="NCBI Taxonomy" id="2582783"/>
    <lineage>
        <taxon>Eukaryota</taxon>
        <taxon>Fungi</taxon>
        <taxon>Dikarya</taxon>
        <taxon>Ascomycota</taxon>
        <taxon>Pezizomycotina</taxon>
        <taxon>Eurotiomycetes</taxon>
        <taxon>Eurotiomycetidae</taxon>
        <taxon>Eurotiales</taxon>
        <taxon>Aspergillaceae</taxon>
        <taxon>Aspergillus</taxon>
        <taxon>Aspergillus subgen. Circumdati</taxon>
    </lineage>
</organism>
<keyword evidence="2" id="KW-1185">Reference proteome</keyword>
<proteinExistence type="predicted"/>